<protein>
    <recommendedName>
        <fullName evidence="9">3-methylmercaptopropionyl-CoA dehydrogenase</fullName>
        <ecNumber evidence="8">1.3.99.41</ecNumber>
    </recommendedName>
</protein>
<dbReference type="GO" id="GO:0016627">
    <property type="term" value="F:oxidoreductase activity, acting on the CH-CH group of donors"/>
    <property type="evidence" value="ECO:0007669"/>
    <property type="project" value="InterPro"/>
</dbReference>
<evidence type="ECO:0000259" key="13">
    <source>
        <dbReference type="Pfam" id="PF02770"/>
    </source>
</evidence>
<evidence type="ECO:0000256" key="4">
    <source>
        <dbReference type="ARBA" id="ARBA00022827"/>
    </source>
</evidence>
<dbReference type="Pfam" id="PF12806">
    <property type="entry name" value="Acyl-CoA_dh_C"/>
    <property type="match status" value="1"/>
</dbReference>
<name>A0A2K8U4V7_9GAMM</name>
<dbReference type="RefSeq" id="WP_100918384.1">
    <property type="nucleotide sequence ID" value="NZ_CP020370.1"/>
</dbReference>
<dbReference type="KEGG" id="tsy:THSYN_06230"/>
<evidence type="ECO:0000256" key="8">
    <source>
        <dbReference type="ARBA" id="ARBA00066694"/>
    </source>
</evidence>
<feature type="domain" description="Acetyl-CoA dehydrogenase-like C-terminal" evidence="15">
    <location>
        <begin position="459"/>
        <end position="584"/>
    </location>
</feature>
<evidence type="ECO:0000259" key="14">
    <source>
        <dbReference type="Pfam" id="PF02771"/>
    </source>
</evidence>
<dbReference type="Gene3D" id="1.10.540.10">
    <property type="entry name" value="Acyl-CoA dehydrogenase/oxidase, N-terminal domain"/>
    <property type="match status" value="1"/>
</dbReference>
<evidence type="ECO:0000256" key="2">
    <source>
        <dbReference type="ARBA" id="ARBA00009347"/>
    </source>
</evidence>
<dbReference type="InterPro" id="IPR025878">
    <property type="entry name" value="Acyl-CoA_dh-like_C_dom"/>
</dbReference>
<comment type="function">
    <text evidence="7">Involved in the assimilation of dimethylsulphoniopropionate (DMSP), an important compound in the fixation of carbon in marine phytoplankton, by mediating the conversion of 3-(methylthio)propanoyl-CoA (MMPA-CoA) to 3-(methylthio)acryloyl-CoA (MTA-CoA).</text>
</comment>
<keyword evidence="5 10" id="KW-0560">Oxidoreductase</keyword>
<comment type="catalytic activity">
    <reaction evidence="6">
        <text>3-(methylsulfanyl)propanoyl-CoA + oxidized [electron-transfer flavoprotein] + H(+) = 3-(methylsulfanyl)acryloyl-CoA + reduced [electron-transfer flavoprotein]</text>
        <dbReference type="Rhea" id="RHEA:52612"/>
        <dbReference type="Rhea" id="RHEA-COMP:10685"/>
        <dbReference type="Rhea" id="RHEA-COMP:10686"/>
        <dbReference type="ChEBI" id="CHEBI:15378"/>
        <dbReference type="ChEBI" id="CHEBI:57692"/>
        <dbReference type="ChEBI" id="CHEBI:58307"/>
        <dbReference type="ChEBI" id="CHEBI:82815"/>
        <dbReference type="ChEBI" id="CHEBI:84994"/>
        <dbReference type="EC" id="1.3.99.41"/>
    </reaction>
    <physiologicalReaction direction="left-to-right" evidence="6">
        <dbReference type="Rhea" id="RHEA:52613"/>
    </physiologicalReaction>
</comment>
<comment type="similarity">
    <text evidence="2 10">Belongs to the acyl-CoA dehydrogenase family.</text>
</comment>
<dbReference type="Gene3D" id="2.40.110.10">
    <property type="entry name" value="Butyryl-CoA Dehydrogenase, subunit A, domain 2"/>
    <property type="match status" value="1"/>
</dbReference>
<dbReference type="GO" id="GO:0050660">
    <property type="term" value="F:flavin adenine dinucleotide binding"/>
    <property type="evidence" value="ECO:0007669"/>
    <property type="project" value="InterPro"/>
</dbReference>
<organism evidence="16 17">
    <name type="scientific">Candidatus Thiodictyon syntrophicum</name>
    <dbReference type="NCBI Taxonomy" id="1166950"/>
    <lineage>
        <taxon>Bacteria</taxon>
        <taxon>Pseudomonadati</taxon>
        <taxon>Pseudomonadota</taxon>
        <taxon>Gammaproteobacteria</taxon>
        <taxon>Chromatiales</taxon>
        <taxon>Chromatiaceae</taxon>
        <taxon>Thiodictyon</taxon>
    </lineage>
</organism>
<dbReference type="InterPro" id="IPR037069">
    <property type="entry name" value="AcylCoA_DH/ox_N_sf"/>
</dbReference>
<evidence type="ECO:0000256" key="6">
    <source>
        <dbReference type="ARBA" id="ARBA00051388"/>
    </source>
</evidence>
<dbReference type="InterPro" id="IPR009075">
    <property type="entry name" value="AcylCo_DH/oxidase_C"/>
</dbReference>
<dbReference type="Pfam" id="PF02771">
    <property type="entry name" value="Acyl-CoA_dh_N"/>
    <property type="match status" value="1"/>
</dbReference>
<keyword evidence="4 10" id="KW-0274">FAD</keyword>
<evidence type="ECO:0000256" key="11">
    <source>
        <dbReference type="SAM" id="Phobius"/>
    </source>
</evidence>
<evidence type="ECO:0000256" key="9">
    <source>
        <dbReference type="ARBA" id="ARBA00069043"/>
    </source>
</evidence>
<evidence type="ECO:0000259" key="12">
    <source>
        <dbReference type="Pfam" id="PF00441"/>
    </source>
</evidence>
<sequence length="589" mass="63383">MSYLHPYQDVDFVLRKVVDFDALCAAAGHDEINADLAATILSEAGRLGSEVLAPLNRVGDREGAKMGAQGVEESPGFKDAYRQFADAGWLSLTVAEDFGGQDLPNCLGTAVNEIWHSANMAFALCPMLSQGAMEAIGHHADDALKALYLPKLATGEWTGTMNITEADAGSDLAAIKTKAKPAGDHYLITGQKLYITWGDHGMTDNIVHLVLARLPDAPPGVKGISLFIVPKFLLDAKGEPGERNAVNCLSLEHKLGIHASPTCLMDFTDAVGFLVGEPNNGLAYMFTMMNHARQSVGLQGLAISERAYQEALQYAKDRLQGTRRDGSRIPIIEFPDVRRMLMTMKSCIEAMRVLALVAAAEADRALYATDPAVAARHFARLELYTPIVKGWLTELAQELTSLGIQIDGGMGYVEEAGAAQHYRDARILPIYEGTTGIQALDFVGRKMLANHGETLLALLTEMEQTAAELRSTPYRYGSVVKAFEAAVAAGTRARQSLLDGAAADRHLAGSASVNFLMLFGYLCGGWLMVKSAQQAQTMLDAGEGDPQLLTAKLTTTRFFCEHLLPRTGACLASVLAGSESTMALTVEQL</sequence>
<evidence type="ECO:0000259" key="15">
    <source>
        <dbReference type="Pfam" id="PF12806"/>
    </source>
</evidence>
<reference evidence="16 17" key="1">
    <citation type="submission" date="2017-03" db="EMBL/GenBank/DDBJ databases">
        <title>Complete genome sequence of Candidatus 'Thiodictyon syntrophicum' sp. nov. strain Cad16T, a photolithoautotroph purple sulfur bacterium isolated from an alpine meromictic lake.</title>
        <authorList>
            <person name="Luedin S.M."/>
            <person name="Pothier J.F."/>
            <person name="Danza F."/>
            <person name="Storelli N."/>
            <person name="Wittwer M."/>
            <person name="Tonolla M."/>
        </authorList>
    </citation>
    <scope>NUCLEOTIDE SEQUENCE [LARGE SCALE GENOMIC DNA]</scope>
    <source>
        <strain evidence="16 17">Cad16T</strain>
    </source>
</reference>
<evidence type="ECO:0000256" key="1">
    <source>
        <dbReference type="ARBA" id="ARBA00001974"/>
    </source>
</evidence>
<gene>
    <name evidence="16" type="ORF">THSYN_06230</name>
</gene>
<dbReference type="InterPro" id="IPR009100">
    <property type="entry name" value="AcylCoA_DH/oxidase_NM_dom_sf"/>
</dbReference>
<dbReference type="Proteomes" id="UP000232638">
    <property type="component" value="Chromosome"/>
</dbReference>
<keyword evidence="3 10" id="KW-0285">Flavoprotein</keyword>
<dbReference type="SUPFAM" id="SSF47203">
    <property type="entry name" value="Acyl-CoA dehydrogenase C-terminal domain-like"/>
    <property type="match status" value="1"/>
</dbReference>
<dbReference type="InterPro" id="IPR052166">
    <property type="entry name" value="Diverse_Acyl-CoA_DH"/>
</dbReference>
<feature type="domain" description="Acyl-CoA dehydrogenase/oxidase C-terminal" evidence="12">
    <location>
        <begin position="279"/>
        <end position="440"/>
    </location>
</feature>
<evidence type="ECO:0000313" key="16">
    <source>
        <dbReference type="EMBL" id="AUB80587.1"/>
    </source>
</evidence>
<dbReference type="Gene3D" id="1.20.140.10">
    <property type="entry name" value="Butyryl-CoA Dehydrogenase, subunit A, domain 3"/>
    <property type="match status" value="1"/>
</dbReference>
<evidence type="ECO:0000256" key="10">
    <source>
        <dbReference type="RuleBase" id="RU362125"/>
    </source>
</evidence>
<dbReference type="InterPro" id="IPR046373">
    <property type="entry name" value="Acyl-CoA_Oxase/DH_mid-dom_sf"/>
</dbReference>
<feature type="domain" description="Acyl-CoA dehydrogenase/oxidase N-terminal" evidence="14">
    <location>
        <begin position="76"/>
        <end position="156"/>
    </location>
</feature>
<evidence type="ECO:0000256" key="7">
    <source>
        <dbReference type="ARBA" id="ARBA00058683"/>
    </source>
</evidence>
<evidence type="ECO:0000256" key="3">
    <source>
        <dbReference type="ARBA" id="ARBA00022630"/>
    </source>
</evidence>
<dbReference type="InterPro" id="IPR036250">
    <property type="entry name" value="AcylCo_DH-like_C"/>
</dbReference>
<dbReference type="Pfam" id="PF02770">
    <property type="entry name" value="Acyl-CoA_dh_M"/>
    <property type="match status" value="1"/>
</dbReference>
<dbReference type="AlphaFoldDB" id="A0A2K8U4V7"/>
<keyword evidence="11" id="KW-1133">Transmembrane helix</keyword>
<feature type="transmembrane region" description="Helical" evidence="11">
    <location>
        <begin position="507"/>
        <end position="529"/>
    </location>
</feature>
<keyword evidence="17" id="KW-1185">Reference proteome</keyword>
<feature type="domain" description="Acyl-CoA oxidase/dehydrogenase middle" evidence="13">
    <location>
        <begin position="161"/>
        <end position="269"/>
    </location>
</feature>
<evidence type="ECO:0000313" key="17">
    <source>
        <dbReference type="Proteomes" id="UP000232638"/>
    </source>
</evidence>
<dbReference type="Pfam" id="PF00441">
    <property type="entry name" value="Acyl-CoA_dh_1"/>
    <property type="match status" value="1"/>
</dbReference>
<dbReference type="PANTHER" id="PTHR42803">
    <property type="entry name" value="ACYL-COA DEHYDROGENASE"/>
    <property type="match status" value="1"/>
</dbReference>
<dbReference type="EMBL" id="CP020370">
    <property type="protein sequence ID" value="AUB80587.1"/>
    <property type="molecule type" value="Genomic_DNA"/>
</dbReference>
<dbReference type="OrthoDB" id="9764895at2"/>
<accession>A0A2K8U4V7</accession>
<keyword evidence="11" id="KW-0472">Membrane</keyword>
<dbReference type="EC" id="1.3.99.41" evidence="8"/>
<keyword evidence="11" id="KW-0812">Transmembrane</keyword>
<dbReference type="InterPro" id="IPR013786">
    <property type="entry name" value="AcylCoA_DH/ox_N"/>
</dbReference>
<comment type="cofactor">
    <cofactor evidence="1 10">
        <name>FAD</name>
        <dbReference type="ChEBI" id="CHEBI:57692"/>
    </cofactor>
</comment>
<evidence type="ECO:0000256" key="5">
    <source>
        <dbReference type="ARBA" id="ARBA00023002"/>
    </source>
</evidence>
<proteinExistence type="inferred from homology"/>
<dbReference type="SUPFAM" id="SSF56645">
    <property type="entry name" value="Acyl-CoA dehydrogenase NM domain-like"/>
    <property type="match status" value="1"/>
</dbReference>
<dbReference type="InterPro" id="IPR006091">
    <property type="entry name" value="Acyl-CoA_Oxase/DH_mid-dom"/>
</dbReference>
<dbReference type="PANTHER" id="PTHR42803:SF1">
    <property type="entry name" value="BROAD-SPECIFICITY LINEAR ACYL-COA DEHYDROGENASE FADE5"/>
    <property type="match status" value="1"/>
</dbReference>
<dbReference type="FunFam" id="2.40.110.10:FF:000031">
    <property type="entry name" value="Acyl-CoA dehydrogenase, putative"/>
    <property type="match status" value="1"/>
</dbReference>